<dbReference type="GO" id="GO:0005634">
    <property type="term" value="C:nucleus"/>
    <property type="evidence" value="ECO:0007669"/>
    <property type="project" value="UniProtKB-SubCell"/>
</dbReference>
<dbReference type="InterPro" id="IPR036322">
    <property type="entry name" value="WD40_repeat_dom_sf"/>
</dbReference>
<feature type="compositionally biased region" description="Acidic residues" evidence="7">
    <location>
        <begin position="177"/>
        <end position="206"/>
    </location>
</feature>
<organism evidence="8 9">
    <name type="scientific">Danionella cerebrum</name>
    <dbReference type="NCBI Taxonomy" id="2873325"/>
    <lineage>
        <taxon>Eukaryota</taxon>
        <taxon>Metazoa</taxon>
        <taxon>Chordata</taxon>
        <taxon>Craniata</taxon>
        <taxon>Vertebrata</taxon>
        <taxon>Euteleostomi</taxon>
        <taxon>Actinopterygii</taxon>
        <taxon>Neopterygii</taxon>
        <taxon>Teleostei</taxon>
        <taxon>Ostariophysi</taxon>
        <taxon>Cypriniformes</taxon>
        <taxon>Danionidae</taxon>
        <taxon>Danioninae</taxon>
        <taxon>Danionella</taxon>
    </lineage>
</organism>
<dbReference type="InterPro" id="IPR001680">
    <property type="entry name" value="WD40_rpt"/>
</dbReference>
<evidence type="ECO:0000256" key="2">
    <source>
        <dbReference type="ARBA" id="ARBA00022574"/>
    </source>
</evidence>
<proteinExistence type="predicted"/>
<dbReference type="PROSITE" id="PS00678">
    <property type="entry name" value="WD_REPEATS_1"/>
    <property type="match status" value="1"/>
</dbReference>
<keyword evidence="5" id="KW-0539">Nucleus</keyword>
<comment type="subcellular location">
    <subcellularLocation>
        <location evidence="1">Nucleus</location>
    </subcellularLocation>
</comment>
<comment type="caution">
    <text evidence="8">The sequence shown here is derived from an EMBL/GenBank/DDBJ whole genome shotgun (WGS) entry which is preliminary data.</text>
</comment>
<dbReference type="PANTHER" id="PTHR15052:SF2">
    <property type="entry name" value="GENERAL TRANSCRIPTION FACTOR 3C POLYPEPTIDE 2"/>
    <property type="match status" value="1"/>
</dbReference>
<evidence type="ECO:0000313" key="9">
    <source>
        <dbReference type="Proteomes" id="UP000316079"/>
    </source>
</evidence>
<dbReference type="InterPro" id="IPR019775">
    <property type="entry name" value="WD40_repeat_CS"/>
</dbReference>
<dbReference type="SMART" id="SM00320">
    <property type="entry name" value="WD40"/>
    <property type="match status" value="4"/>
</dbReference>
<feature type="compositionally biased region" description="Basic residues" evidence="7">
    <location>
        <begin position="157"/>
        <end position="172"/>
    </location>
</feature>
<protein>
    <submittedName>
        <fullName evidence="8">Uncharacterized protein</fullName>
    </submittedName>
</protein>
<dbReference type="OrthoDB" id="4703at2759"/>
<dbReference type="GO" id="GO:0000127">
    <property type="term" value="C:transcription factor TFIIIC complex"/>
    <property type="evidence" value="ECO:0007669"/>
    <property type="project" value="TreeGrafter"/>
</dbReference>
<evidence type="ECO:0000256" key="3">
    <source>
        <dbReference type="ARBA" id="ARBA00022737"/>
    </source>
</evidence>
<feature type="repeat" description="WD" evidence="6">
    <location>
        <begin position="544"/>
        <end position="579"/>
    </location>
</feature>
<feature type="region of interest" description="Disordered" evidence="7">
    <location>
        <begin position="1"/>
        <end position="118"/>
    </location>
</feature>
<sequence>MATAALEVVKQEGYKMGLPSDDQAGQLNHNSEVVTAPQNMELEMQMSGQTPSSKVPPDVDQDGSLEAEANQKTEAPKKKTPGRKRKGESVARTPQQRDDSSLLDTAELTSSGRPKRRAAKIALDYLQNLAKEMTAPLESLNNATSKPEEEEEGGSPQKKKPRKEKGTKKKLARTSSDIDDDDEDFAPEKEQETEEEESEEEEEADLVVEKSFNVVRRGKRAGYSKCLLPNGLPSNIMEPIWNCFSRNKDFRDENFSPWVFPEWIPSANDWDSLSEREAEKYLPEEKVSSSFTFTREKVKEPIVLQTMNRFESMPYHPERWDSMFFVGGPVHSMEWCPCPDGAAKTQYAAIYCHKGMDDLHKVNQLYSSPALLQLWEVGSLQSKRPSTAPHLAYALAIDEGFIWNMKWCPSGTWELPSTCRKAPHMPRLGVIALSFSNGTIGVYSLPHPEALVKHHEKKREANRAPLICRAKKVLSLKMGANQADHQGQSGICYAMDWLYVKPHNILAAGFYDGSVGLWDLCSKSTLLRVKAPDGGVSLFPYHCFRAHDENIRSLCWCRASSHLLVTVGDDRLLKMWDVRKSYIPLFTIKRCLTPEVDWPLFWSGILAAHECCFSTFGKHGVHYFDSGYNKIKPYFVCPRKATVWSLSMSDWLNTFAMADNGGDCLFSCLPEMNVDPSTQRRRRFLVYRTDMVPFSHGQRTKAEEQQEEENILTRHKTDQTYRAASSKYYLHFHDMDLGNFSKWESRSIMKHMLQEELKGATKVDEMPLSALFKVRFNPNMDSYNWLLSAGQSGLVRVNCARGLSCSVMLKNLREAQAQFSSMFKSHDSDDSVTAVHHSRAETVQVQ</sequence>
<dbReference type="PROSITE" id="PS50082">
    <property type="entry name" value="WD_REPEATS_2"/>
    <property type="match status" value="1"/>
</dbReference>
<dbReference type="PANTHER" id="PTHR15052">
    <property type="entry name" value="RNA POLYMERASE III TRANSCRIPTION INITIATION FACTOR COMPLEX SUBUNIT"/>
    <property type="match status" value="1"/>
</dbReference>
<keyword evidence="2 6" id="KW-0853">WD repeat</keyword>
<dbReference type="InterPro" id="IPR015943">
    <property type="entry name" value="WD40/YVTN_repeat-like_dom_sf"/>
</dbReference>
<keyword evidence="4" id="KW-0804">Transcription</keyword>
<dbReference type="Proteomes" id="UP000316079">
    <property type="component" value="Unassembled WGS sequence"/>
</dbReference>
<evidence type="ECO:0000256" key="5">
    <source>
        <dbReference type="ARBA" id="ARBA00023242"/>
    </source>
</evidence>
<dbReference type="EMBL" id="SRMA01025189">
    <property type="protein sequence ID" value="TRY98127.1"/>
    <property type="molecule type" value="Genomic_DNA"/>
</dbReference>
<evidence type="ECO:0000256" key="6">
    <source>
        <dbReference type="PROSITE-ProRule" id="PRU00221"/>
    </source>
</evidence>
<dbReference type="GO" id="GO:0006383">
    <property type="term" value="P:transcription by RNA polymerase III"/>
    <property type="evidence" value="ECO:0007669"/>
    <property type="project" value="TreeGrafter"/>
</dbReference>
<evidence type="ECO:0000313" key="8">
    <source>
        <dbReference type="EMBL" id="TRY98127.1"/>
    </source>
</evidence>
<keyword evidence="9" id="KW-1185">Reference proteome</keyword>
<keyword evidence="3" id="KW-0677">Repeat</keyword>
<evidence type="ECO:0000256" key="1">
    <source>
        <dbReference type="ARBA" id="ARBA00004123"/>
    </source>
</evidence>
<feature type="compositionally biased region" description="Polar residues" evidence="7">
    <location>
        <begin position="23"/>
        <end position="38"/>
    </location>
</feature>
<feature type="region of interest" description="Disordered" evidence="7">
    <location>
        <begin position="136"/>
        <end position="206"/>
    </location>
</feature>
<dbReference type="AlphaFoldDB" id="A0A553R7G6"/>
<accession>A0A553R7G6</accession>
<dbReference type="Pfam" id="PF00400">
    <property type="entry name" value="WD40"/>
    <property type="match status" value="1"/>
</dbReference>
<reference evidence="8 9" key="1">
    <citation type="journal article" date="2019" name="Sci. Data">
        <title>Hybrid genome assembly and annotation of Danionella translucida.</title>
        <authorList>
            <person name="Kadobianskyi M."/>
            <person name="Schulze L."/>
            <person name="Schuelke M."/>
            <person name="Judkewitz B."/>
        </authorList>
    </citation>
    <scope>NUCLEOTIDE SEQUENCE [LARGE SCALE GENOMIC DNA]</scope>
    <source>
        <strain evidence="8 9">Bolton</strain>
    </source>
</reference>
<dbReference type="InterPro" id="IPR052416">
    <property type="entry name" value="GTF3C_component"/>
</dbReference>
<dbReference type="Gene3D" id="2.130.10.10">
    <property type="entry name" value="YVTN repeat-like/Quinoprotein amine dehydrogenase"/>
    <property type="match status" value="1"/>
</dbReference>
<dbReference type="STRING" id="623744.A0A553R7G6"/>
<gene>
    <name evidence="8" type="ORF">DNTS_028486</name>
</gene>
<dbReference type="PROSITE" id="PS50294">
    <property type="entry name" value="WD_REPEATS_REGION"/>
    <property type="match status" value="1"/>
</dbReference>
<name>A0A553R7G6_9TELE</name>
<dbReference type="SUPFAM" id="SSF50978">
    <property type="entry name" value="WD40 repeat-like"/>
    <property type="match status" value="1"/>
</dbReference>
<evidence type="ECO:0000256" key="4">
    <source>
        <dbReference type="ARBA" id="ARBA00023163"/>
    </source>
</evidence>
<evidence type="ECO:0000256" key="7">
    <source>
        <dbReference type="SAM" id="MobiDB-lite"/>
    </source>
</evidence>